<dbReference type="Gene3D" id="3.90.1750.10">
    <property type="entry name" value="Hect, E3 ligase catalytic domains"/>
    <property type="match status" value="1"/>
</dbReference>
<feature type="domain" description="HECT" evidence="7">
    <location>
        <begin position="4"/>
        <end position="207"/>
    </location>
</feature>
<evidence type="ECO:0000313" key="9">
    <source>
        <dbReference type="Proteomes" id="UP000053240"/>
    </source>
</evidence>
<dbReference type="PROSITE" id="PS50237">
    <property type="entry name" value="HECT"/>
    <property type="match status" value="1"/>
</dbReference>
<evidence type="ECO:0000259" key="7">
    <source>
        <dbReference type="PROSITE" id="PS50237"/>
    </source>
</evidence>
<dbReference type="InParanoid" id="A0A0N0PCW8"/>
<evidence type="ECO:0000256" key="6">
    <source>
        <dbReference type="PROSITE-ProRule" id="PRU00104"/>
    </source>
</evidence>
<dbReference type="GO" id="GO:0005737">
    <property type="term" value="C:cytoplasm"/>
    <property type="evidence" value="ECO:0007669"/>
    <property type="project" value="TreeGrafter"/>
</dbReference>
<dbReference type="GO" id="GO:0061630">
    <property type="term" value="F:ubiquitin protein ligase activity"/>
    <property type="evidence" value="ECO:0007669"/>
    <property type="project" value="UniProtKB-EC"/>
</dbReference>
<dbReference type="Proteomes" id="UP000053240">
    <property type="component" value="Unassembled WGS sequence"/>
</dbReference>
<evidence type="ECO:0000313" key="8">
    <source>
        <dbReference type="EMBL" id="KPJ14941.1"/>
    </source>
</evidence>
<accession>A0A0N0PCW8</accession>
<dbReference type="PANTHER" id="PTHR11254">
    <property type="entry name" value="HECT DOMAIN UBIQUITIN-PROTEIN LIGASE"/>
    <property type="match status" value="1"/>
</dbReference>
<dbReference type="STRING" id="76193.A0A0N0PCW8"/>
<reference evidence="8 9" key="1">
    <citation type="journal article" date="2015" name="Nat. Commun.">
        <title>Outbred genome sequencing and CRISPR/Cas9 gene editing in butterflies.</title>
        <authorList>
            <person name="Li X."/>
            <person name="Fan D."/>
            <person name="Zhang W."/>
            <person name="Liu G."/>
            <person name="Zhang L."/>
            <person name="Zhao L."/>
            <person name="Fang X."/>
            <person name="Chen L."/>
            <person name="Dong Y."/>
            <person name="Chen Y."/>
            <person name="Ding Y."/>
            <person name="Zhao R."/>
            <person name="Feng M."/>
            <person name="Zhu Y."/>
            <person name="Feng Y."/>
            <person name="Jiang X."/>
            <person name="Zhu D."/>
            <person name="Xiang H."/>
            <person name="Feng X."/>
            <person name="Li S."/>
            <person name="Wang J."/>
            <person name="Zhang G."/>
            <person name="Kronforst M.R."/>
            <person name="Wang W."/>
        </authorList>
    </citation>
    <scope>NUCLEOTIDE SEQUENCE [LARGE SCALE GENOMIC DNA]</scope>
    <source>
        <strain evidence="8">Ya'a_city_454_Pm</strain>
        <tissue evidence="8">Whole body</tissue>
    </source>
</reference>
<gene>
    <name evidence="8" type="ORF">RR48_00800</name>
</gene>
<evidence type="ECO:0000256" key="5">
    <source>
        <dbReference type="ARBA" id="ARBA00022786"/>
    </source>
</evidence>
<dbReference type="AlphaFoldDB" id="A0A0N0PCW8"/>
<dbReference type="InterPro" id="IPR050409">
    <property type="entry name" value="E3_ubiq-protein_ligase"/>
</dbReference>
<dbReference type="Gene3D" id="3.30.2160.10">
    <property type="entry name" value="Hect, E3 ligase catalytic domain"/>
    <property type="match status" value="1"/>
</dbReference>
<dbReference type="Pfam" id="PF00632">
    <property type="entry name" value="HECT"/>
    <property type="match status" value="1"/>
</dbReference>
<dbReference type="FunFam" id="3.90.1750.10:FF:000079">
    <property type="entry name" value="E3 ubiquitin-protein ligase"/>
    <property type="match status" value="1"/>
</dbReference>
<dbReference type="InterPro" id="IPR000569">
    <property type="entry name" value="HECT_dom"/>
</dbReference>
<sequence length="207" mass="23526">MSCGKKELQKGKLCVLWDGEEGLDYGGPSREFFFLLSRELFNPYYGLFEYSANDTYTVHVSPMSAFVDNHQEWFRFSGRVLGLALVHGYLLEAWFTRALYRALLRLPPALEDVDALDAQFAASLRWLQRALCVVAGADVRGVGAAGDGRVLERELKPGGRELPVTARNKHEYLERVVRWRVQRGVAAQTEWLVRGFHEVLNTLLTSF</sequence>
<organism evidence="8 9">
    <name type="scientific">Papilio machaon</name>
    <name type="common">Old World swallowtail butterfly</name>
    <dbReference type="NCBI Taxonomy" id="76193"/>
    <lineage>
        <taxon>Eukaryota</taxon>
        <taxon>Metazoa</taxon>
        <taxon>Ecdysozoa</taxon>
        <taxon>Arthropoda</taxon>
        <taxon>Hexapoda</taxon>
        <taxon>Insecta</taxon>
        <taxon>Pterygota</taxon>
        <taxon>Neoptera</taxon>
        <taxon>Endopterygota</taxon>
        <taxon>Lepidoptera</taxon>
        <taxon>Glossata</taxon>
        <taxon>Ditrysia</taxon>
        <taxon>Papilionoidea</taxon>
        <taxon>Papilionidae</taxon>
        <taxon>Papilioninae</taxon>
        <taxon>Papilio</taxon>
    </lineage>
</organism>
<dbReference type="GO" id="GO:0048814">
    <property type="term" value="P:regulation of dendrite morphogenesis"/>
    <property type="evidence" value="ECO:0007669"/>
    <property type="project" value="TreeGrafter"/>
</dbReference>
<evidence type="ECO:0000256" key="4">
    <source>
        <dbReference type="ARBA" id="ARBA00022679"/>
    </source>
</evidence>
<dbReference type="GO" id="GO:0006511">
    <property type="term" value="P:ubiquitin-dependent protein catabolic process"/>
    <property type="evidence" value="ECO:0007669"/>
    <property type="project" value="TreeGrafter"/>
</dbReference>
<dbReference type="PANTHER" id="PTHR11254:SF320">
    <property type="entry name" value="HECT-TYPE E3 UBIQUITIN TRANSFERASE"/>
    <property type="match status" value="1"/>
</dbReference>
<evidence type="ECO:0000256" key="2">
    <source>
        <dbReference type="ARBA" id="ARBA00004906"/>
    </source>
</evidence>
<comment type="catalytic activity">
    <reaction evidence="1">
        <text>S-ubiquitinyl-[E2 ubiquitin-conjugating enzyme]-L-cysteine + [acceptor protein]-L-lysine = [E2 ubiquitin-conjugating enzyme]-L-cysteine + N(6)-ubiquitinyl-[acceptor protein]-L-lysine.</text>
        <dbReference type="EC" id="2.3.2.26"/>
    </reaction>
</comment>
<comment type="caution">
    <text evidence="6">Lacks conserved residue(s) required for the propagation of feature annotation.</text>
</comment>
<dbReference type="GO" id="GO:0016567">
    <property type="term" value="P:protein ubiquitination"/>
    <property type="evidence" value="ECO:0007669"/>
    <property type="project" value="TreeGrafter"/>
</dbReference>
<keyword evidence="5 6" id="KW-0833">Ubl conjugation pathway</keyword>
<dbReference type="EC" id="2.3.2.26" evidence="3"/>
<evidence type="ECO:0000256" key="3">
    <source>
        <dbReference type="ARBA" id="ARBA00012485"/>
    </source>
</evidence>
<name>A0A0N0PCW8_PAPMA</name>
<dbReference type="EMBL" id="KQ460411">
    <property type="protein sequence ID" value="KPJ14941.1"/>
    <property type="molecule type" value="Genomic_DNA"/>
</dbReference>
<dbReference type="GO" id="GO:0009966">
    <property type="term" value="P:regulation of signal transduction"/>
    <property type="evidence" value="ECO:0007669"/>
    <property type="project" value="UniProtKB-ARBA"/>
</dbReference>
<keyword evidence="9" id="KW-1185">Reference proteome</keyword>
<comment type="pathway">
    <text evidence="2">Protein modification; protein ubiquitination.</text>
</comment>
<dbReference type="SUPFAM" id="SSF56204">
    <property type="entry name" value="Hect, E3 ligase catalytic domain"/>
    <property type="match status" value="1"/>
</dbReference>
<protein>
    <recommendedName>
        <fullName evidence="3">HECT-type E3 ubiquitin transferase</fullName>
        <ecNumber evidence="3">2.3.2.26</ecNumber>
    </recommendedName>
</protein>
<evidence type="ECO:0000256" key="1">
    <source>
        <dbReference type="ARBA" id="ARBA00000885"/>
    </source>
</evidence>
<keyword evidence="4" id="KW-0808">Transferase</keyword>
<dbReference type="InterPro" id="IPR035983">
    <property type="entry name" value="Hect_E3_ubiquitin_ligase"/>
</dbReference>
<proteinExistence type="predicted"/>
<dbReference type="SMART" id="SM00119">
    <property type="entry name" value="HECTc"/>
    <property type="match status" value="1"/>
</dbReference>